<dbReference type="Proteomes" id="UP000789702">
    <property type="component" value="Unassembled WGS sequence"/>
</dbReference>
<protein>
    <submittedName>
        <fullName evidence="1">5288_t:CDS:1</fullName>
    </submittedName>
</protein>
<evidence type="ECO:0000313" key="2">
    <source>
        <dbReference type="Proteomes" id="UP000789702"/>
    </source>
</evidence>
<comment type="caution">
    <text evidence="1">The sequence shown here is derived from an EMBL/GenBank/DDBJ whole genome shotgun (WGS) entry which is preliminary data.</text>
</comment>
<name>A0ACA9Q800_9GLOM</name>
<dbReference type="EMBL" id="CAJVPU010040959">
    <property type="protein sequence ID" value="CAG8740367.1"/>
    <property type="molecule type" value="Genomic_DNA"/>
</dbReference>
<sequence>VYEAVSNSRLSQSSIITPPRQLSPDLELRNESSALRSRFEFQVTALLKQLSLTLESGVAFPRQPSLAQATPLRKASVLESNISNNPISYLNSNNMVIPSPFSEMSIYQISADGSQLMSTTSSALSTAVQNQASQDYLEELKYLFLCVRNP</sequence>
<evidence type="ECO:0000313" key="1">
    <source>
        <dbReference type="EMBL" id="CAG8740367.1"/>
    </source>
</evidence>
<gene>
    <name evidence="1" type="ORF">DHETER_LOCUS14007</name>
</gene>
<organism evidence="1 2">
    <name type="scientific">Dentiscutata heterogama</name>
    <dbReference type="NCBI Taxonomy" id="1316150"/>
    <lineage>
        <taxon>Eukaryota</taxon>
        <taxon>Fungi</taxon>
        <taxon>Fungi incertae sedis</taxon>
        <taxon>Mucoromycota</taxon>
        <taxon>Glomeromycotina</taxon>
        <taxon>Glomeromycetes</taxon>
        <taxon>Diversisporales</taxon>
        <taxon>Gigasporaceae</taxon>
        <taxon>Dentiscutata</taxon>
    </lineage>
</organism>
<proteinExistence type="predicted"/>
<reference evidence="1" key="1">
    <citation type="submission" date="2021-06" db="EMBL/GenBank/DDBJ databases">
        <authorList>
            <person name="Kallberg Y."/>
            <person name="Tangrot J."/>
            <person name="Rosling A."/>
        </authorList>
    </citation>
    <scope>NUCLEOTIDE SEQUENCE</scope>
    <source>
        <strain evidence="1">IL203A</strain>
    </source>
</reference>
<accession>A0ACA9Q800</accession>
<keyword evidence="2" id="KW-1185">Reference proteome</keyword>
<feature type="non-terminal residue" evidence="1">
    <location>
        <position position="1"/>
    </location>
</feature>